<dbReference type="EMBL" id="JABSTU010004328">
    <property type="protein sequence ID" value="KAH7964025.1"/>
    <property type="molecule type" value="Genomic_DNA"/>
</dbReference>
<reference evidence="1" key="2">
    <citation type="submission" date="2021-09" db="EMBL/GenBank/DDBJ databases">
        <authorList>
            <person name="Jia N."/>
            <person name="Wang J."/>
            <person name="Shi W."/>
            <person name="Du L."/>
            <person name="Sun Y."/>
            <person name="Zhan W."/>
            <person name="Jiang J."/>
            <person name="Wang Q."/>
            <person name="Zhang B."/>
            <person name="Ji P."/>
            <person name="Sakyi L.B."/>
            <person name="Cui X."/>
            <person name="Yuan T."/>
            <person name="Jiang B."/>
            <person name="Yang W."/>
            <person name="Lam T.T.-Y."/>
            <person name="Chang Q."/>
            <person name="Ding S."/>
            <person name="Wang X."/>
            <person name="Zhu J."/>
            <person name="Ruan X."/>
            <person name="Zhao L."/>
            <person name="Wei J."/>
            <person name="Que T."/>
            <person name="Du C."/>
            <person name="Cheng J."/>
            <person name="Dai P."/>
            <person name="Han X."/>
            <person name="Huang E."/>
            <person name="Gao Y."/>
            <person name="Liu J."/>
            <person name="Shao H."/>
            <person name="Ye R."/>
            <person name="Li L."/>
            <person name="Wei W."/>
            <person name="Wang X."/>
            <person name="Wang C."/>
            <person name="Huo Q."/>
            <person name="Li W."/>
            <person name="Guo W."/>
            <person name="Chen H."/>
            <person name="Chen S."/>
            <person name="Zhou L."/>
            <person name="Zhou L."/>
            <person name="Ni X."/>
            <person name="Tian J."/>
            <person name="Zhou Y."/>
            <person name="Sheng Y."/>
            <person name="Liu T."/>
            <person name="Pan Y."/>
            <person name="Xia L."/>
            <person name="Li J."/>
            <person name="Zhao F."/>
            <person name="Cao W."/>
        </authorList>
    </citation>
    <scope>NUCLEOTIDE SEQUENCE</scope>
    <source>
        <strain evidence="1">Rmic-2018</strain>
        <tissue evidence="1">Larvae</tissue>
    </source>
</reference>
<organism evidence="1 2">
    <name type="scientific">Rhipicephalus microplus</name>
    <name type="common">Cattle tick</name>
    <name type="synonym">Boophilus microplus</name>
    <dbReference type="NCBI Taxonomy" id="6941"/>
    <lineage>
        <taxon>Eukaryota</taxon>
        <taxon>Metazoa</taxon>
        <taxon>Ecdysozoa</taxon>
        <taxon>Arthropoda</taxon>
        <taxon>Chelicerata</taxon>
        <taxon>Arachnida</taxon>
        <taxon>Acari</taxon>
        <taxon>Parasitiformes</taxon>
        <taxon>Ixodida</taxon>
        <taxon>Ixodoidea</taxon>
        <taxon>Ixodidae</taxon>
        <taxon>Rhipicephalinae</taxon>
        <taxon>Rhipicephalus</taxon>
        <taxon>Boophilus</taxon>
    </lineage>
</organism>
<protein>
    <recommendedName>
        <fullName evidence="3">CCHC-type domain-containing protein</fullName>
    </recommendedName>
</protein>
<reference evidence="1" key="1">
    <citation type="journal article" date="2020" name="Cell">
        <title>Large-Scale Comparative Analyses of Tick Genomes Elucidate Their Genetic Diversity and Vector Capacities.</title>
        <authorList>
            <consortium name="Tick Genome and Microbiome Consortium (TIGMIC)"/>
            <person name="Jia N."/>
            <person name="Wang J."/>
            <person name="Shi W."/>
            <person name="Du L."/>
            <person name="Sun Y."/>
            <person name="Zhan W."/>
            <person name="Jiang J.F."/>
            <person name="Wang Q."/>
            <person name="Zhang B."/>
            <person name="Ji P."/>
            <person name="Bell-Sakyi L."/>
            <person name="Cui X.M."/>
            <person name="Yuan T.T."/>
            <person name="Jiang B.G."/>
            <person name="Yang W.F."/>
            <person name="Lam T.T."/>
            <person name="Chang Q.C."/>
            <person name="Ding S.J."/>
            <person name="Wang X.J."/>
            <person name="Zhu J.G."/>
            <person name="Ruan X.D."/>
            <person name="Zhao L."/>
            <person name="Wei J.T."/>
            <person name="Ye R.Z."/>
            <person name="Que T.C."/>
            <person name="Du C.H."/>
            <person name="Zhou Y.H."/>
            <person name="Cheng J.X."/>
            <person name="Dai P.F."/>
            <person name="Guo W.B."/>
            <person name="Han X.H."/>
            <person name="Huang E.J."/>
            <person name="Li L.F."/>
            <person name="Wei W."/>
            <person name="Gao Y.C."/>
            <person name="Liu J.Z."/>
            <person name="Shao H.Z."/>
            <person name="Wang X."/>
            <person name="Wang C.C."/>
            <person name="Yang T.C."/>
            <person name="Huo Q.B."/>
            <person name="Li W."/>
            <person name="Chen H.Y."/>
            <person name="Chen S.E."/>
            <person name="Zhou L.G."/>
            <person name="Ni X.B."/>
            <person name="Tian J.H."/>
            <person name="Sheng Y."/>
            <person name="Liu T."/>
            <person name="Pan Y.S."/>
            <person name="Xia L.Y."/>
            <person name="Li J."/>
            <person name="Zhao F."/>
            <person name="Cao W.C."/>
        </authorList>
    </citation>
    <scope>NUCLEOTIDE SEQUENCE</scope>
    <source>
        <strain evidence="1">Rmic-2018</strain>
    </source>
</reference>
<accession>A0A9J6CZH1</accession>
<evidence type="ECO:0008006" key="3">
    <source>
        <dbReference type="Google" id="ProtNLM"/>
    </source>
</evidence>
<dbReference type="AlphaFoldDB" id="A0A9J6CZH1"/>
<evidence type="ECO:0000313" key="1">
    <source>
        <dbReference type="EMBL" id="KAH7964025.1"/>
    </source>
</evidence>
<evidence type="ECO:0000313" key="2">
    <source>
        <dbReference type="Proteomes" id="UP000821866"/>
    </source>
</evidence>
<keyword evidence="2" id="KW-1185">Reference proteome</keyword>
<comment type="caution">
    <text evidence="1">The sequence shown here is derived from an EMBL/GenBank/DDBJ whole genome shotgun (WGS) entry which is preliminary data.</text>
</comment>
<sequence>MGKTNMVLIVFDGDQVPFHVYYRGAEYKCYLHKKRSKVCDKCGPVGHRSDVCPKPNTVICTLYGTANPATAHPCTLKCLLCGQAHQTGTKTVLSATRNLAFSFIVAKKMLSTTNNRASQPRFPLKLLIRNART</sequence>
<dbReference type="Proteomes" id="UP000821866">
    <property type="component" value="Unassembled WGS sequence"/>
</dbReference>
<gene>
    <name evidence="1" type="ORF">HPB51_027737</name>
</gene>
<name>A0A9J6CZH1_RHIMP</name>
<proteinExistence type="predicted"/>